<dbReference type="CDD" id="cd00885">
    <property type="entry name" value="cinA"/>
    <property type="match status" value="1"/>
</dbReference>
<name>A0A429G1L6_9CREN</name>
<proteinExistence type="predicted"/>
<feature type="domain" description="MoaB/Mog" evidence="1">
    <location>
        <begin position="7"/>
        <end position="174"/>
    </location>
</feature>
<dbReference type="Proteomes" id="UP000278149">
    <property type="component" value="Unassembled WGS sequence"/>
</dbReference>
<evidence type="ECO:0000313" key="3">
    <source>
        <dbReference type="Proteomes" id="UP000278149"/>
    </source>
</evidence>
<reference evidence="2 3" key="1">
    <citation type="submission" date="2018-10" db="EMBL/GenBank/DDBJ databases">
        <title>Co-occurring genomic capacity for anaerobic methane metabolism and dissimilatory sulfite reduction discovered in the Korarchaeota.</title>
        <authorList>
            <person name="Mckay L.J."/>
            <person name="Dlakic M."/>
            <person name="Fields M.W."/>
            <person name="Delmont T.O."/>
            <person name="Eren A.M."/>
            <person name="Jay Z.J."/>
            <person name="Klingelsmith K.B."/>
            <person name="Rusch D.B."/>
            <person name="Inskeep W.P."/>
        </authorList>
    </citation>
    <scope>NUCLEOTIDE SEQUENCE [LARGE SCALE GENOMIC DNA]</scope>
    <source>
        <strain evidence="2 3">WS</strain>
    </source>
</reference>
<sequence>MRLPEAWIISVGNELLNGRIVNSNLSWLSKKLTIDGYLVRCAITVRDDCDDIAWAFRLAIDRGADLIVSTGGLGPTFDDMTSECLSKALGRKHVINEEALRIVERKYAERNLPLTEHRIKMAMMPEGSKAIYNAVGTAPGILVEEGKALILVLPGVPSEMMDIFERVEDVMRSRAPRLYYSSLDIIVKGVPESDAAPVIEEAMRKYDVYVKSHPSGQEVMRPVLRINVTSSSPNEDEAERNVRAASEFISNKLRERGGIIEA</sequence>
<gene>
    <name evidence="2" type="ORF">D9Q81_07960</name>
</gene>
<dbReference type="InterPro" id="IPR036425">
    <property type="entry name" value="MoaB/Mog-like_dom_sf"/>
</dbReference>
<organism evidence="2 3">
    <name type="scientific">Candidatus Korarchaeum cryptofilum</name>
    <dbReference type="NCBI Taxonomy" id="498846"/>
    <lineage>
        <taxon>Archaea</taxon>
        <taxon>Thermoproteota</taxon>
        <taxon>Candidatus Korarchaeia</taxon>
        <taxon>Candidatus Korarchaeales</taxon>
        <taxon>Candidatus Korarchaeaceae</taxon>
        <taxon>Candidatus Korarchaeum</taxon>
    </lineage>
</organism>
<dbReference type="AlphaFoldDB" id="A0A429G1L6"/>
<dbReference type="NCBIfam" id="NF002291">
    <property type="entry name" value="PRK01215.1"/>
    <property type="match status" value="1"/>
</dbReference>
<dbReference type="Gene3D" id="3.40.980.10">
    <property type="entry name" value="MoaB/Mog-like domain"/>
    <property type="match status" value="1"/>
</dbReference>
<dbReference type="InterPro" id="IPR050101">
    <property type="entry name" value="CinA"/>
</dbReference>
<dbReference type="Pfam" id="PF00994">
    <property type="entry name" value="MoCF_biosynth"/>
    <property type="match status" value="1"/>
</dbReference>
<accession>A0A429G1L6</accession>
<dbReference type="RefSeq" id="WP_125742584.1">
    <property type="nucleotide sequence ID" value="NZ_RCOR01000042.1"/>
</dbReference>
<dbReference type="PANTHER" id="PTHR13939">
    <property type="entry name" value="NICOTINAMIDE-NUCLEOTIDE AMIDOHYDROLASE PNCC"/>
    <property type="match status" value="1"/>
</dbReference>
<evidence type="ECO:0000259" key="1">
    <source>
        <dbReference type="SMART" id="SM00852"/>
    </source>
</evidence>
<comment type="caution">
    <text evidence="2">The sequence shown here is derived from an EMBL/GenBank/DDBJ whole genome shotgun (WGS) entry which is preliminary data.</text>
</comment>
<dbReference type="SMART" id="SM00852">
    <property type="entry name" value="MoCF_biosynth"/>
    <property type="match status" value="1"/>
</dbReference>
<protein>
    <submittedName>
        <fullName evidence="2">Nicotinamide mononucleotide deamidase-related protein</fullName>
    </submittedName>
</protein>
<dbReference type="PANTHER" id="PTHR13939:SF0">
    <property type="entry name" value="NMN AMIDOHYDROLASE-LIKE PROTEIN YFAY"/>
    <property type="match status" value="1"/>
</dbReference>
<dbReference type="InterPro" id="IPR001453">
    <property type="entry name" value="MoaB/Mog_dom"/>
</dbReference>
<evidence type="ECO:0000313" key="2">
    <source>
        <dbReference type="EMBL" id="RSN67720.1"/>
    </source>
</evidence>
<dbReference type="EMBL" id="RCOR01000042">
    <property type="protein sequence ID" value="RSN67720.1"/>
    <property type="molecule type" value="Genomic_DNA"/>
</dbReference>
<dbReference type="SUPFAM" id="SSF53218">
    <property type="entry name" value="Molybdenum cofactor biosynthesis proteins"/>
    <property type="match status" value="1"/>
</dbReference>